<sequence>MWETNIFFIMLDDQSIWDNIGGKNSFCSFKMKTQTETLCRNANNVSGRCSRETCPLANSKYATVREIKGKLYLLLKEPERRHKPKSLYEKIELGEDYEKAFETICTELKGWDRFIMHKCKQRLTKLSDYMERKSLLDEMGRPIYIHRKKKAERQDRAREAKAARQAKIENAIEKEVLERYKLGVYGNKGMVEQEKTTKQEEKRKKLGQVQTRGIKYVTEFEEDPEEEHEEEVKKKRMKMEW</sequence>
<dbReference type="STRING" id="935791.I3EIK1"/>
<proteinExistence type="inferred from homology"/>
<dbReference type="GO" id="GO:0000460">
    <property type="term" value="P:maturation of 5.8S rRNA"/>
    <property type="evidence" value="ECO:0007669"/>
    <property type="project" value="TreeGrafter"/>
</dbReference>
<comment type="similarity">
    <text evidence="2 4">Belongs to the MAK16 family.</text>
</comment>
<evidence type="ECO:0000256" key="5">
    <source>
        <dbReference type="SAM" id="MobiDB-lite"/>
    </source>
</evidence>
<dbReference type="PANTHER" id="PTHR23405:SF4">
    <property type="entry name" value="PROTEIN MAK16 HOMOLOG"/>
    <property type="match status" value="1"/>
</dbReference>
<dbReference type="InterPro" id="IPR006958">
    <property type="entry name" value="Mak16"/>
</dbReference>
<dbReference type="VEuPathDB" id="MicrosporidiaDB:NEQG_00867"/>
<dbReference type="GO" id="GO:0000470">
    <property type="term" value="P:maturation of LSU-rRNA"/>
    <property type="evidence" value="ECO:0007669"/>
    <property type="project" value="TreeGrafter"/>
</dbReference>
<dbReference type="HOGENOM" id="CLU_050888_2_1_1"/>
<keyword evidence="3 4" id="KW-0539">Nucleus</keyword>
<dbReference type="OMA" id="CPLANTK"/>
<feature type="domain" description="Ribosomal eL28/Mak16" evidence="6">
    <location>
        <begin position="16"/>
        <end position="128"/>
    </location>
</feature>
<protein>
    <recommendedName>
        <fullName evidence="4">Protein MAK16</fullName>
    </recommendedName>
</protein>
<dbReference type="GO" id="GO:0030687">
    <property type="term" value="C:preribosome, large subunit precursor"/>
    <property type="evidence" value="ECO:0007669"/>
    <property type="project" value="TreeGrafter"/>
</dbReference>
<evidence type="ECO:0000313" key="7">
    <source>
        <dbReference type="EMBL" id="EIJ89048.1"/>
    </source>
</evidence>
<dbReference type="GO" id="GO:0005730">
    <property type="term" value="C:nucleolus"/>
    <property type="evidence" value="ECO:0007669"/>
    <property type="project" value="UniProtKB-UniRule"/>
</dbReference>
<dbReference type="PIRSF" id="PIRSF003352">
    <property type="entry name" value="MAK16"/>
    <property type="match status" value="1"/>
</dbReference>
<evidence type="ECO:0000259" key="6">
    <source>
        <dbReference type="Pfam" id="PF01778"/>
    </source>
</evidence>
<organism evidence="7 8">
    <name type="scientific">Nematocida parisii (strain ERTm3)</name>
    <name type="common">Nematode killer fungus</name>
    <dbReference type="NCBI Taxonomy" id="935791"/>
    <lineage>
        <taxon>Eukaryota</taxon>
        <taxon>Fungi</taxon>
        <taxon>Fungi incertae sedis</taxon>
        <taxon>Microsporidia</taxon>
        <taxon>Nematocida</taxon>
    </lineage>
</organism>
<comment type="subcellular location">
    <subcellularLocation>
        <location evidence="1">Nucleus</location>
    </subcellularLocation>
</comment>
<accession>I3EIK1</accession>
<evidence type="ECO:0000256" key="3">
    <source>
        <dbReference type="ARBA" id="ARBA00023242"/>
    </source>
</evidence>
<dbReference type="Pfam" id="PF01778">
    <property type="entry name" value="Ribosomal_L28e"/>
    <property type="match status" value="1"/>
</dbReference>
<dbReference type="PANTHER" id="PTHR23405">
    <property type="entry name" value="MAINTENANCE OF KILLER 16 MAK16 PROTEIN-RELATED"/>
    <property type="match status" value="1"/>
</dbReference>
<dbReference type="EMBL" id="GL870877">
    <property type="protein sequence ID" value="EIJ89048.1"/>
    <property type="molecule type" value="Genomic_DNA"/>
</dbReference>
<dbReference type="Proteomes" id="UP000002872">
    <property type="component" value="Unassembled WGS sequence"/>
</dbReference>
<dbReference type="InParanoid" id="I3EIK1"/>
<gene>
    <name evidence="7" type="ORF">NEQG_00867</name>
</gene>
<keyword evidence="8" id="KW-1185">Reference proteome</keyword>
<dbReference type="OrthoDB" id="10251342at2759"/>
<feature type="compositionally biased region" description="Basic and acidic residues" evidence="5">
    <location>
        <begin position="230"/>
        <end position="241"/>
    </location>
</feature>
<dbReference type="Pfam" id="PF04874">
    <property type="entry name" value="Mak16"/>
    <property type="match status" value="1"/>
</dbReference>
<feature type="region of interest" description="Disordered" evidence="5">
    <location>
        <begin position="221"/>
        <end position="241"/>
    </location>
</feature>
<dbReference type="FunCoup" id="I3EIK1">
    <property type="interactions" value="210"/>
</dbReference>
<evidence type="ECO:0000256" key="1">
    <source>
        <dbReference type="ARBA" id="ARBA00004123"/>
    </source>
</evidence>
<name>I3EIK1_NEMP3</name>
<dbReference type="Gene3D" id="3.30.390.110">
    <property type="match status" value="1"/>
</dbReference>
<evidence type="ECO:0000256" key="2">
    <source>
        <dbReference type="ARBA" id="ARBA00005514"/>
    </source>
</evidence>
<dbReference type="AlphaFoldDB" id="I3EIK1"/>
<dbReference type="InterPro" id="IPR029004">
    <property type="entry name" value="Ribosomal_eL28/Mak16"/>
</dbReference>
<evidence type="ECO:0000313" key="8">
    <source>
        <dbReference type="Proteomes" id="UP000002872"/>
    </source>
</evidence>
<evidence type="ECO:0000256" key="4">
    <source>
        <dbReference type="PIRNR" id="PIRNR003352"/>
    </source>
</evidence>
<reference evidence="7" key="1">
    <citation type="submission" date="2011-01" db="EMBL/GenBank/DDBJ databases">
        <title>The Genome Sequence of Nematocida parisii strain ERTm3.</title>
        <authorList>
            <consortium name="The Broad Institute Genome Sequencing Platform"/>
            <consortium name="The Broad Institute Genome Sequencing Center for Infectious Disease"/>
            <person name="Cuomo C."/>
            <person name="Troemel E."/>
            <person name="Young S.K."/>
            <person name="Zeng Q."/>
            <person name="Gargeya S."/>
            <person name="Fitzgerald M."/>
            <person name="Haas B."/>
            <person name="Abouelleil A."/>
            <person name="Alvarado L."/>
            <person name="Arachchi H.M."/>
            <person name="Berlin A."/>
            <person name="Chapman S.B."/>
            <person name="Gearin G."/>
            <person name="Goldberg J."/>
            <person name="Griggs A."/>
            <person name="Gujja S."/>
            <person name="Hansen M."/>
            <person name="Heiman D."/>
            <person name="Howarth C."/>
            <person name="Larimer J."/>
            <person name="Lui A."/>
            <person name="MacDonald P.J.P."/>
            <person name="McCowen C."/>
            <person name="Montmayeur A."/>
            <person name="Murphy C."/>
            <person name="Neiman D."/>
            <person name="Pearson M."/>
            <person name="Priest M."/>
            <person name="Roberts A."/>
            <person name="Saif S."/>
            <person name="Shea T."/>
            <person name="Sisk P."/>
            <person name="Stolte C."/>
            <person name="Sykes S."/>
            <person name="Wortman J."/>
            <person name="Nusbaum C."/>
            <person name="Birren B."/>
        </authorList>
    </citation>
    <scope>NUCLEOTIDE SEQUENCE</scope>
    <source>
        <strain evidence="7">ERTm3</strain>
    </source>
</reference>